<dbReference type="EMBL" id="OV725081">
    <property type="protein sequence ID" value="CAH1403167.1"/>
    <property type="molecule type" value="Genomic_DNA"/>
</dbReference>
<dbReference type="GO" id="GO:0006974">
    <property type="term" value="P:DNA damage response"/>
    <property type="evidence" value="ECO:0007669"/>
    <property type="project" value="UniProtKB-KW"/>
</dbReference>
<evidence type="ECO:0000313" key="9">
    <source>
        <dbReference type="EMBL" id="CAH1403167.1"/>
    </source>
</evidence>
<dbReference type="GO" id="GO:0003677">
    <property type="term" value="F:DNA binding"/>
    <property type="evidence" value="ECO:0007669"/>
    <property type="project" value="TreeGrafter"/>
</dbReference>
<evidence type="ECO:0000256" key="7">
    <source>
        <dbReference type="SAM" id="MobiDB-lite"/>
    </source>
</evidence>
<dbReference type="PANTHER" id="PTHR13220">
    <property type="entry name" value="TIMELESS INTERACTING-RELATED"/>
    <property type="match status" value="1"/>
</dbReference>
<dbReference type="Proteomes" id="UP001152798">
    <property type="component" value="Chromosome 5"/>
</dbReference>
<evidence type="ECO:0000256" key="4">
    <source>
        <dbReference type="ARBA" id="ARBA00023242"/>
    </source>
</evidence>
<dbReference type="GO" id="GO:0031298">
    <property type="term" value="C:replication fork protection complex"/>
    <property type="evidence" value="ECO:0007669"/>
    <property type="project" value="TreeGrafter"/>
</dbReference>
<keyword evidence="10" id="KW-1185">Reference proteome</keyword>
<dbReference type="OrthoDB" id="437078at2759"/>
<gene>
    <name evidence="9" type="ORF">NEZAVI_LOCUS11821</name>
</gene>
<feature type="region of interest" description="Disordered" evidence="7">
    <location>
        <begin position="1"/>
        <end position="53"/>
    </location>
</feature>
<dbReference type="GO" id="GO:0031297">
    <property type="term" value="P:replication fork processing"/>
    <property type="evidence" value="ECO:0007669"/>
    <property type="project" value="UniProtKB-UniRule"/>
</dbReference>
<keyword evidence="3 6" id="KW-0227">DNA damage</keyword>
<dbReference type="GO" id="GO:0000076">
    <property type="term" value="P:DNA replication checkpoint signaling"/>
    <property type="evidence" value="ECO:0007669"/>
    <property type="project" value="UniProtKB-UniRule"/>
</dbReference>
<feature type="compositionally biased region" description="Acidic residues" evidence="7">
    <location>
        <begin position="1"/>
        <end position="26"/>
    </location>
</feature>
<evidence type="ECO:0000256" key="1">
    <source>
        <dbReference type="ARBA" id="ARBA00004123"/>
    </source>
</evidence>
<dbReference type="InterPro" id="IPR040038">
    <property type="entry name" value="TIPIN/Csm3/Swi3"/>
</dbReference>
<keyword evidence="5 6" id="KW-0131">Cell cycle</keyword>
<evidence type="ECO:0000259" key="8">
    <source>
        <dbReference type="Pfam" id="PF07962"/>
    </source>
</evidence>
<dbReference type="PANTHER" id="PTHR13220:SF11">
    <property type="entry name" value="TIMELESS-INTERACTING PROTEIN"/>
    <property type="match status" value="1"/>
</dbReference>
<evidence type="ECO:0000313" key="10">
    <source>
        <dbReference type="Proteomes" id="UP001152798"/>
    </source>
</evidence>
<dbReference type="Pfam" id="PF07962">
    <property type="entry name" value="Swi3"/>
    <property type="match status" value="1"/>
</dbReference>
<evidence type="ECO:0000256" key="2">
    <source>
        <dbReference type="ARBA" id="ARBA00006075"/>
    </source>
</evidence>
<evidence type="ECO:0000256" key="5">
    <source>
        <dbReference type="ARBA" id="ARBA00023306"/>
    </source>
</evidence>
<feature type="compositionally biased region" description="Basic and acidic residues" evidence="7">
    <location>
        <begin position="37"/>
        <end position="49"/>
    </location>
</feature>
<comment type="subcellular location">
    <subcellularLocation>
        <location evidence="1 6">Nucleus</location>
    </subcellularLocation>
</comment>
<proteinExistence type="inferred from homology"/>
<feature type="domain" description="Chromosome segregation in meiosis protein 3" evidence="8">
    <location>
        <begin position="63"/>
        <end position="143"/>
    </location>
</feature>
<reference evidence="9" key="1">
    <citation type="submission" date="2022-01" db="EMBL/GenBank/DDBJ databases">
        <authorList>
            <person name="King R."/>
        </authorList>
    </citation>
    <scope>NUCLEOTIDE SEQUENCE</scope>
</reference>
<protein>
    <recommendedName>
        <fullName evidence="6">TIMELESS-interacting protein</fullName>
    </recommendedName>
</protein>
<dbReference type="AlphaFoldDB" id="A0A9P0MUP2"/>
<comment type="function">
    <text evidence="6">Plays an important role in the control of DNA replication and the maintenance of replication fork stability.</text>
</comment>
<feature type="region of interest" description="Disordered" evidence="7">
    <location>
        <begin position="203"/>
        <end position="223"/>
    </location>
</feature>
<dbReference type="GO" id="GO:0043111">
    <property type="term" value="P:replication fork arrest"/>
    <property type="evidence" value="ECO:0007669"/>
    <property type="project" value="TreeGrafter"/>
</dbReference>
<evidence type="ECO:0000256" key="3">
    <source>
        <dbReference type="ARBA" id="ARBA00022763"/>
    </source>
</evidence>
<keyword evidence="4 6" id="KW-0539">Nucleus</keyword>
<comment type="similarity">
    <text evidence="2 6">Belongs to the CSM3 family.</text>
</comment>
<accession>A0A9P0MUP2</accession>
<organism evidence="9 10">
    <name type="scientific">Nezara viridula</name>
    <name type="common">Southern green stink bug</name>
    <name type="synonym">Cimex viridulus</name>
    <dbReference type="NCBI Taxonomy" id="85310"/>
    <lineage>
        <taxon>Eukaryota</taxon>
        <taxon>Metazoa</taxon>
        <taxon>Ecdysozoa</taxon>
        <taxon>Arthropoda</taxon>
        <taxon>Hexapoda</taxon>
        <taxon>Insecta</taxon>
        <taxon>Pterygota</taxon>
        <taxon>Neoptera</taxon>
        <taxon>Paraneoptera</taxon>
        <taxon>Hemiptera</taxon>
        <taxon>Heteroptera</taxon>
        <taxon>Panheteroptera</taxon>
        <taxon>Pentatomomorpha</taxon>
        <taxon>Pentatomoidea</taxon>
        <taxon>Pentatomidae</taxon>
        <taxon>Pentatominae</taxon>
        <taxon>Nezara</taxon>
    </lineage>
</organism>
<evidence type="ECO:0000256" key="6">
    <source>
        <dbReference type="RuleBase" id="RU366049"/>
    </source>
</evidence>
<sequence>MDDFNEMFGTEDDLIETIQEPNEDIFNEPNAEASEGNFEKESSDQETKRIVKPKKVVARPQPKLDAARLTGPRGIGILEDVFKNVKLKGKGHEKDDLDKVMKTLEHWAHRLFPKMSFDDCIDRIEDIGSKRGVLVHVSRIRLGMDDTVSETFPDDPVPVVHDPFDNLLNDKPKEPTLTEEQKARMMRNRLLAEERRMERMKAAMEKKNLSQSSTTEIISSPME</sequence>
<name>A0A9P0MUP2_NEZVI</name>
<dbReference type="InterPro" id="IPR012923">
    <property type="entry name" value="Csm3"/>
</dbReference>
<feature type="compositionally biased region" description="Polar residues" evidence="7">
    <location>
        <begin position="209"/>
        <end position="223"/>
    </location>
</feature>